<dbReference type="Gene3D" id="1.10.10.10">
    <property type="entry name" value="Winged helix-like DNA-binding domain superfamily/Winged helix DNA-binding domain"/>
    <property type="match status" value="1"/>
</dbReference>
<dbReference type="CDD" id="cd04371">
    <property type="entry name" value="DEP"/>
    <property type="match status" value="1"/>
</dbReference>
<dbReference type="OrthoDB" id="196547at2759"/>
<evidence type="ECO:0000313" key="4">
    <source>
        <dbReference type="Proteomes" id="UP000673691"/>
    </source>
</evidence>
<sequence length="298" mass="32383">MDSDMACYLLSEFLQAHLIFNVVDPQSTDAPNDGIYGLTGKGNVLYEIFLRESRQELLASAKPVAGAPADDQSRKAVPPQRKGATLTELVAPSGMLLSLEREPDDDQMVLNQQVIAELFRAFAGKTPNYEEKDKNSLQSPVALSPRDAAAGDTETQSASSSLNMATAPGVDEQEVTAKVSVNGVRLRDRTQVFKKVKMTFHGRVAIDWLMAHTTLVNREEAAKLADKFLANGYIRSVGDSSPEFRDVKQVVYAFTDEGQRVAGWDVGEGSKGRALSGDMKGNPSSFLPIGLFKTEGRP</sequence>
<dbReference type="Pfam" id="PF25889">
    <property type="entry name" value="WHD_Fungal_DR"/>
    <property type="match status" value="1"/>
</dbReference>
<protein>
    <recommendedName>
        <fullName evidence="2">DEP domain-containing protein</fullName>
    </recommendedName>
</protein>
<evidence type="ECO:0000259" key="2">
    <source>
        <dbReference type="PROSITE" id="PS50186"/>
    </source>
</evidence>
<feature type="region of interest" description="Disordered" evidence="1">
    <location>
        <begin position="61"/>
        <end position="83"/>
    </location>
</feature>
<dbReference type="GO" id="GO:0035556">
    <property type="term" value="P:intracellular signal transduction"/>
    <property type="evidence" value="ECO:0007669"/>
    <property type="project" value="InterPro"/>
</dbReference>
<dbReference type="SUPFAM" id="SSF46785">
    <property type="entry name" value="Winged helix' DNA-binding domain"/>
    <property type="match status" value="1"/>
</dbReference>
<dbReference type="SMART" id="SM00049">
    <property type="entry name" value="DEP"/>
    <property type="match status" value="1"/>
</dbReference>
<dbReference type="InterPro" id="IPR036388">
    <property type="entry name" value="WH-like_DNA-bd_sf"/>
</dbReference>
<dbReference type="PROSITE" id="PS50186">
    <property type="entry name" value="DEP"/>
    <property type="match status" value="1"/>
</dbReference>
<gene>
    <name evidence="3" type="ORF">BJ554DRAFT_2105</name>
</gene>
<dbReference type="Proteomes" id="UP000673691">
    <property type="component" value="Unassembled WGS sequence"/>
</dbReference>
<keyword evidence="4" id="KW-1185">Reference proteome</keyword>
<accession>A0A8H7ZR97</accession>
<evidence type="ECO:0000256" key="1">
    <source>
        <dbReference type="SAM" id="MobiDB-lite"/>
    </source>
</evidence>
<comment type="caution">
    <text evidence="3">The sequence shown here is derived from an EMBL/GenBank/DDBJ whole genome shotgun (WGS) entry which is preliminary data.</text>
</comment>
<organism evidence="3 4">
    <name type="scientific">Olpidium bornovanus</name>
    <dbReference type="NCBI Taxonomy" id="278681"/>
    <lineage>
        <taxon>Eukaryota</taxon>
        <taxon>Fungi</taxon>
        <taxon>Fungi incertae sedis</taxon>
        <taxon>Olpidiomycota</taxon>
        <taxon>Olpidiomycotina</taxon>
        <taxon>Olpidiomycetes</taxon>
        <taxon>Olpidiales</taxon>
        <taxon>Olpidiaceae</taxon>
        <taxon>Olpidium</taxon>
    </lineage>
</organism>
<name>A0A8H7ZR97_9FUNG</name>
<feature type="domain" description="DEP" evidence="2">
    <location>
        <begin position="180"/>
        <end position="256"/>
    </location>
</feature>
<evidence type="ECO:0000313" key="3">
    <source>
        <dbReference type="EMBL" id="KAG5457795.1"/>
    </source>
</evidence>
<dbReference type="InterPro" id="IPR058855">
    <property type="entry name" value="RGS1/SST2-like_Fungal-DR"/>
</dbReference>
<feature type="compositionally biased region" description="Polar residues" evidence="1">
    <location>
        <begin position="153"/>
        <end position="164"/>
    </location>
</feature>
<dbReference type="InterPro" id="IPR036390">
    <property type="entry name" value="WH_DNA-bd_sf"/>
</dbReference>
<dbReference type="EMBL" id="JAEFCI010009462">
    <property type="protein sequence ID" value="KAG5457795.1"/>
    <property type="molecule type" value="Genomic_DNA"/>
</dbReference>
<dbReference type="AlphaFoldDB" id="A0A8H7ZR97"/>
<feature type="region of interest" description="Disordered" evidence="1">
    <location>
        <begin position="129"/>
        <end position="168"/>
    </location>
</feature>
<proteinExistence type="predicted"/>
<dbReference type="Pfam" id="PF00610">
    <property type="entry name" value="DEP"/>
    <property type="match status" value="1"/>
</dbReference>
<reference evidence="3 4" key="1">
    <citation type="journal article" name="Sci. Rep.">
        <title>Genome-scale phylogenetic analyses confirm Olpidium as the closest living zoosporic fungus to the non-flagellated, terrestrial fungi.</title>
        <authorList>
            <person name="Chang Y."/>
            <person name="Rochon D."/>
            <person name="Sekimoto S."/>
            <person name="Wang Y."/>
            <person name="Chovatia M."/>
            <person name="Sandor L."/>
            <person name="Salamov A."/>
            <person name="Grigoriev I.V."/>
            <person name="Stajich J.E."/>
            <person name="Spatafora J.W."/>
        </authorList>
    </citation>
    <scope>NUCLEOTIDE SEQUENCE [LARGE SCALE GENOMIC DNA]</scope>
    <source>
        <strain evidence="3">S191</strain>
    </source>
</reference>
<dbReference type="InterPro" id="IPR000591">
    <property type="entry name" value="DEP_dom"/>
</dbReference>